<keyword evidence="2 6" id="KW-0812">Transmembrane</keyword>
<keyword evidence="8" id="KW-0934">Plastid</keyword>
<dbReference type="GO" id="GO:0005886">
    <property type="term" value="C:plasma membrane"/>
    <property type="evidence" value="ECO:0007669"/>
    <property type="project" value="TreeGrafter"/>
</dbReference>
<accession>A0A0R6LUS0</accession>
<comment type="subunit">
    <text evidence="6">May interact with Ccs1.</text>
</comment>
<evidence type="ECO:0000256" key="1">
    <source>
        <dbReference type="ARBA" id="ARBA00004141"/>
    </source>
</evidence>
<comment type="similarity">
    <text evidence="6">Belongs to the CcmF/CycK/Ccl1/NrfE/CcsA family.</text>
</comment>
<evidence type="ECO:0000256" key="6">
    <source>
        <dbReference type="HAMAP-Rule" id="MF_01391"/>
    </source>
</evidence>
<dbReference type="GO" id="GO:0020037">
    <property type="term" value="F:heme binding"/>
    <property type="evidence" value="ECO:0007669"/>
    <property type="project" value="InterPro"/>
</dbReference>
<feature type="transmembrane region" description="Helical" evidence="6">
    <location>
        <begin position="102"/>
        <end position="123"/>
    </location>
</feature>
<feature type="transmembrane region" description="Helical" evidence="6">
    <location>
        <begin position="143"/>
        <end position="171"/>
    </location>
</feature>
<feature type="transmembrane region" description="Helical" evidence="6">
    <location>
        <begin position="53"/>
        <end position="71"/>
    </location>
</feature>
<name>A0A0R6LUS0_UNDPI</name>
<comment type="subcellular location">
    <subcellularLocation>
        <location evidence="1">Membrane</location>
        <topology evidence="1">Multi-pass membrane protein</topology>
    </subcellularLocation>
    <subcellularLocation>
        <location evidence="6">Plastid</location>
        <location evidence="6">Chloroplast thylakoid membrane</location>
        <topology evidence="6">Multi-pass membrane protein</topology>
    </subcellularLocation>
</comment>
<dbReference type="PANTHER" id="PTHR30071">
    <property type="entry name" value="HEME EXPORTER PROTEIN C"/>
    <property type="match status" value="1"/>
</dbReference>
<dbReference type="GeneID" id="26381315"/>
<feature type="domain" description="Cytochrome c assembly protein" evidence="7">
    <location>
        <begin position="74"/>
        <end position="322"/>
    </location>
</feature>
<dbReference type="GO" id="GO:0009535">
    <property type="term" value="C:chloroplast thylakoid membrane"/>
    <property type="evidence" value="ECO:0007669"/>
    <property type="project" value="UniProtKB-SubCell"/>
</dbReference>
<dbReference type="RefSeq" id="YP_009182540.1">
    <property type="nucleotide sequence ID" value="NC_028503.1"/>
</dbReference>
<evidence type="ECO:0000256" key="4">
    <source>
        <dbReference type="ARBA" id="ARBA00022989"/>
    </source>
</evidence>
<feature type="transmembrane region" description="Helical" evidence="6">
    <location>
        <begin position="296"/>
        <end position="318"/>
    </location>
</feature>
<reference evidence="8" key="1">
    <citation type="journal article" date="2015" name="PLoS ONE">
        <title>Complete Plastid Genome Sequence of the Brown Alga Undaria pinnatifida.</title>
        <authorList>
            <person name="Zhang L."/>
            <person name="Wang X."/>
            <person name="Liu T."/>
            <person name="Wang G."/>
            <person name="Chi S."/>
            <person name="Liu C."/>
            <person name="Wang H."/>
        </authorList>
    </citation>
    <scope>NUCLEOTIDE SEQUENCE</scope>
</reference>
<dbReference type="NCBIfam" id="TIGR03144">
    <property type="entry name" value="cytochr_II_ccsB"/>
    <property type="match status" value="1"/>
</dbReference>
<sequence length="328" mass="37560">MFFQDFCNVYNDSNIFNNVLFASCLVSTIFYWFSLGFKNINVFTNLAKITSKFATLSLFIFLLNRWIQFGYFPLSNLYESLLFLSCILLFVYQALESKTQSSLFGCIIVPIVLFITGFAALTLPLEMQKASALVPALQSNWLMMHVSLMMLSYAILIIGSSFAIVYVGAFLELEDYIKTIPVRAAEYEKHMLKTLNLTKSQFLYLGLDVIYNEEEDIVINNRTKFLYNIDNWSYRAISLGFPFLTIGIIAGAVWANEAWGSYWSWDPKETWALITWLIFAAYLHLRLIVGLNGKKPALLASIGFFVVWICYLGVNFLGQGLHSYGWFT</sequence>
<dbReference type="PANTHER" id="PTHR30071:SF1">
    <property type="entry name" value="CYTOCHROME B_B6 PROTEIN-RELATED"/>
    <property type="match status" value="1"/>
</dbReference>
<feature type="transmembrane region" description="Helical" evidence="6">
    <location>
        <begin position="77"/>
        <end position="95"/>
    </location>
</feature>
<feature type="transmembrane region" description="Helical" evidence="6">
    <location>
        <begin position="270"/>
        <end position="289"/>
    </location>
</feature>
<dbReference type="InterPro" id="IPR045062">
    <property type="entry name" value="Cyt_c_biogenesis_CcsA/CcmC"/>
</dbReference>
<evidence type="ECO:0000256" key="5">
    <source>
        <dbReference type="ARBA" id="ARBA00023136"/>
    </source>
</evidence>
<gene>
    <name evidence="6 8" type="primary">ccsA</name>
    <name evidence="8" type="ORF">LEIZ69</name>
</gene>
<dbReference type="EMBL" id="KP298002">
    <property type="protein sequence ID" value="AKG49965.1"/>
    <property type="molecule type" value="Genomic_DNA"/>
</dbReference>
<keyword evidence="6" id="KW-0793">Thylakoid</keyword>
<proteinExistence type="inferred from homology"/>
<keyword evidence="3 6" id="KW-0201">Cytochrome c-type biogenesis</keyword>
<evidence type="ECO:0000313" key="8">
    <source>
        <dbReference type="EMBL" id="AKG49965.1"/>
    </source>
</evidence>
<comment type="function">
    <text evidence="6">Required during biogenesis of c-type cytochromes (cytochrome c6 and cytochrome f) at the step of heme attachment.</text>
</comment>
<dbReference type="Pfam" id="PF01578">
    <property type="entry name" value="Cytochrom_C_asm"/>
    <property type="match status" value="1"/>
</dbReference>
<evidence type="ECO:0000313" key="9">
    <source>
        <dbReference type="EMBL" id="AMM05408.1"/>
    </source>
</evidence>
<feature type="transmembrane region" description="Helical" evidence="6">
    <location>
        <begin position="232"/>
        <end position="255"/>
    </location>
</feature>
<feature type="transmembrane region" description="Helical" evidence="6">
    <location>
        <begin position="15"/>
        <end position="33"/>
    </location>
</feature>
<keyword evidence="8" id="KW-0150">Chloroplast</keyword>
<organism evidence="8">
    <name type="scientific">Undaria pinnatifida</name>
    <name type="common">Wakame</name>
    <name type="synonym">Alaria pinnatifida</name>
    <dbReference type="NCBI Taxonomy" id="74381"/>
    <lineage>
        <taxon>Eukaryota</taxon>
        <taxon>Sar</taxon>
        <taxon>Stramenopiles</taxon>
        <taxon>Ochrophyta</taxon>
        <taxon>PX clade</taxon>
        <taxon>Phaeophyceae</taxon>
        <taxon>Laminariales</taxon>
        <taxon>Alariaceae</taxon>
        <taxon>Undaria</taxon>
    </lineage>
</organism>
<dbReference type="EMBL" id="KU200463">
    <property type="protein sequence ID" value="AMM05408.1"/>
    <property type="molecule type" value="Genomic_DNA"/>
</dbReference>
<dbReference type="InterPro" id="IPR017562">
    <property type="entry name" value="Cyt_c_biogenesis_CcsA"/>
</dbReference>
<reference evidence="9" key="2">
    <citation type="submission" date="2015-11" db="EMBL/GenBank/DDBJ databases">
        <title>The complete chloroplast genome of Wakame (Undaria pinnatifida), an important economic macroalga of the family Alariaceae.</title>
        <authorList>
            <person name="Zhang Y."/>
            <person name="Hsiao C.-D."/>
        </authorList>
    </citation>
    <scope>NUCLEOTIDE SEQUENCE</scope>
</reference>
<evidence type="ECO:0000259" key="7">
    <source>
        <dbReference type="Pfam" id="PF01578"/>
    </source>
</evidence>
<keyword evidence="4 6" id="KW-1133">Transmembrane helix</keyword>
<evidence type="ECO:0000256" key="3">
    <source>
        <dbReference type="ARBA" id="ARBA00022748"/>
    </source>
</evidence>
<dbReference type="GO" id="GO:0017004">
    <property type="term" value="P:cytochrome complex assembly"/>
    <property type="evidence" value="ECO:0007669"/>
    <property type="project" value="UniProtKB-UniRule"/>
</dbReference>
<geneLocation type="chloroplast" evidence="8"/>
<evidence type="ECO:0000256" key="2">
    <source>
        <dbReference type="ARBA" id="ARBA00022692"/>
    </source>
</evidence>
<dbReference type="InterPro" id="IPR002541">
    <property type="entry name" value="Cyt_c_assembly"/>
</dbReference>
<dbReference type="AlphaFoldDB" id="A0A0R6LUS0"/>
<protein>
    <recommendedName>
        <fullName evidence="6">Cytochrome c biogenesis protein CcsA</fullName>
    </recommendedName>
</protein>
<keyword evidence="5 6" id="KW-0472">Membrane</keyword>
<dbReference type="HAMAP" id="MF_01391">
    <property type="entry name" value="CytC_CcsA"/>
    <property type="match status" value="1"/>
</dbReference>